<dbReference type="RefSeq" id="WP_136537636.1">
    <property type="nucleotide sequence ID" value="NZ_STGY01000086.1"/>
</dbReference>
<evidence type="ECO:0000256" key="1">
    <source>
        <dbReference type="SAM" id="Phobius"/>
    </source>
</evidence>
<reference evidence="3 4" key="2">
    <citation type="submission" date="2019-05" db="EMBL/GenBank/DDBJ databases">
        <title>Glycomyces buryatensis sp. nov.</title>
        <authorList>
            <person name="Nikitina E."/>
        </authorList>
    </citation>
    <scope>NUCLEOTIDE SEQUENCE [LARGE SCALE GENOMIC DNA]</scope>
    <source>
        <strain evidence="3 4">18</strain>
    </source>
</reference>
<proteinExistence type="predicted"/>
<sequence length="228" mass="24096">MRLTACAAKALIAFAALATAIAVGPAPASGHAEGDSQTLSMETDGNTLTAMWTAPADDLLVLGALTGAIPEQREYVFELDEDGDHEQVGDSDAQLLADSPEVADYLAEHVTVRQNGNECPVEVDLSELAHHGAELTFECRDPVEAVQVEVTTLTDADPEYRTLVSAEDADEDHFLYTSAESVHEWHFDAGAGGPQAAVLLAAGAALLILIATAVVFAMRRLNTRALAR</sequence>
<evidence type="ECO:0000313" key="4">
    <source>
        <dbReference type="Proteomes" id="UP000308760"/>
    </source>
</evidence>
<dbReference type="EMBL" id="STGY01000086">
    <property type="protein sequence ID" value="THV32903.1"/>
    <property type="molecule type" value="Genomic_DNA"/>
</dbReference>
<feature type="transmembrane region" description="Helical" evidence="1">
    <location>
        <begin position="196"/>
        <end position="218"/>
    </location>
</feature>
<keyword evidence="1" id="KW-0472">Membrane</keyword>
<organism evidence="3 4">
    <name type="scientific">Glycomyces buryatensis</name>
    <dbReference type="NCBI Taxonomy" id="2570927"/>
    <lineage>
        <taxon>Bacteria</taxon>
        <taxon>Bacillati</taxon>
        <taxon>Actinomycetota</taxon>
        <taxon>Actinomycetes</taxon>
        <taxon>Glycomycetales</taxon>
        <taxon>Glycomycetaceae</taxon>
        <taxon>Glycomyces</taxon>
    </lineage>
</organism>
<dbReference type="AlphaFoldDB" id="A0A4S8PPG1"/>
<dbReference type="OrthoDB" id="5191392at2"/>
<keyword evidence="1" id="KW-0812">Transmembrane</keyword>
<keyword evidence="4" id="KW-1185">Reference proteome</keyword>
<keyword evidence="1" id="KW-1133">Transmembrane helix</keyword>
<reference evidence="4" key="1">
    <citation type="submission" date="2019-04" db="EMBL/GenBank/DDBJ databases">
        <title>Nocardioides xinjiangensis sp. nov.</title>
        <authorList>
            <person name="Liu S."/>
        </authorList>
    </citation>
    <scope>NUCLEOTIDE SEQUENCE [LARGE SCALE GENOMIC DNA]</scope>
    <source>
        <strain evidence="4">18</strain>
    </source>
</reference>
<name>A0A4S8PPG1_9ACTN</name>
<feature type="signal peptide" evidence="2">
    <location>
        <begin position="1"/>
        <end position="18"/>
    </location>
</feature>
<gene>
    <name evidence="3" type="ORF">FAB82_26740</name>
</gene>
<accession>A0A4S8PPG1</accession>
<protein>
    <submittedName>
        <fullName evidence="3">Uncharacterized protein</fullName>
    </submittedName>
</protein>
<keyword evidence="2" id="KW-0732">Signal</keyword>
<evidence type="ECO:0000256" key="2">
    <source>
        <dbReference type="SAM" id="SignalP"/>
    </source>
</evidence>
<evidence type="ECO:0000313" key="3">
    <source>
        <dbReference type="EMBL" id="THV32903.1"/>
    </source>
</evidence>
<comment type="caution">
    <text evidence="3">The sequence shown here is derived from an EMBL/GenBank/DDBJ whole genome shotgun (WGS) entry which is preliminary data.</text>
</comment>
<feature type="chain" id="PRO_5038401489" evidence="2">
    <location>
        <begin position="19"/>
        <end position="228"/>
    </location>
</feature>
<dbReference type="Proteomes" id="UP000308760">
    <property type="component" value="Unassembled WGS sequence"/>
</dbReference>